<accession>A0AAF0PFM0</accession>
<reference evidence="1 2" key="1">
    <citation type="submission" date="2022-07" db="EMBL/GenBank/DDBJ databases">
        <title>Two temperate virus in Haloterrigena jeotgali A29.</title>
        <authorList>
            <person name="Deng X."/>
        </authorList>
    </citation>
    <scope>NUCLEOTIDE SEQUENCE [LARGE SCALE GENOMIC DNA]</scope>
    <source>
        <strain evidence="1 2">A29</strain>
        <plasmid evidence="1 2">unnamed2</plasmid>
    </source>
</reference>
<dbReference type="RefSeq" id="WP_136396829.1">
    <property type="nucleotide sequence ID" value="NZ_CP101875.1"/>
</dbReference>
<dbReference type="EMBL" id="CP101875">
    <property type="protein sequence ID" value="WMT10332.1"/>
    <property type="molecule type" value="Genomic_DNA"/>
</dbReference>
<name>A0AAF0PFM0_9EURY</name>
<organism evidence="1 2">
    <name type="scientific">Natrinema thermotolerans</name>
    <dbReference type="NCBI Taxonomy" id="121872"/>
    <lineage>
        <taxon>Archaea</taxon>
        <taxon>Methanobacteriati</taxon>
        <taxon>Methanobacteriota</taxon>
        <taxon>Stenosarchaea group</taxon>
        <taxon>Halobacteria</taxon>
        <taxon>Halobacteriales</taxon>
        <taxon>Natrialbaceae</taxon>
        <taxon>Natrinema</taxon>
    </lineage>
</organism>
<dbReference type="Proteomes" id="UP001224926">
    <property type="component" value="Plasmid unnamed2"/>
</dbReference>
<keyword evidence="2" id="KW-1185">Reference proteome</keyword>
<keyword evidence="1" id="KW-0614">Plasmid</keyword>
<geneLocation type="plasmid" evidence="1 2">
    <name>unnamed2</name>
</geneLocation>
<evidence type="ECO:0000313" key="1">
    <source>
        <dbReference type="EMBL" id="WMT10332.1"/>
    </source>
</evidence>
<evidence type="ECO:0000313" key="2">
    <source>
        <dbReference type="Proteomes" id="UP001224926"/>
    </source>
</evidence>
<dbReference type="AlphaFoldDB" id="A0AAF0PFM0"/>
<protein>
    <submittedName>
        <fullName evidence="1">Uncharacterized protein</fullName>
    </submittedName>
</protein>
<sequence length="80" mass="8871">MTDSEVQVFIPTLGNKDRAYHTDENCRYVGSRHYPASLKDAKDRGLEECQLCADEFPTARPDFSVYEAAVEAGKEGGSPE</sequence>
<dbReference type="GeneID" id="39860346"/>
<proteinExistence type="predicted"/>
<gene>
    <name evidence="1" type="ORF">NP511_22630</name>
</gene>